<dbReference type="InterPro" id="IPR046335">
    <property type="entry name" value="LacI/GalR-like_sensor"/>
</dbReference>
<accession>A0A1I5DQI5</accession>
<keyword evidence="6" id="KW-1185">Reference proteome</keyword>
<dbReference type="InterPro" id="IPR000843">
    <property type="entry name" value="HTH_LacI"/>
</dbReference>
<dbReference type="PROSITE" id="PS50932">
    <property type="entry name" value="HTH_LACI_2"/>
    <property type="match status" value="1"/>
</dbReference>
<keyword evidence="3" id="KW-0804">Transcription</keyword>
<feature type="domain" description="HTH lacI-type" evidence="4">
    <location>
        <begin position="2"/>
        <end position="56"/>
    </location>
</feature>
<dbReference type="InterPro" id="IPR010982">
    <property type="entry name" value="Lambda_DNA-bd_dom_sf"/>
</dbReference>
<sequence>MVTIYDIAKKAGCSSSTVSKALNNSSTISKKRKEEIIAIAKLMGYVPNSNARQLATKNSWSIGVLFSEDMNIGLEHHFFSGVLEAFKTYVEDLGYEVTFVSKKVGHQSLSYLEWCKYKNVDGVFIVTVDVDDVSLKELTESGIPIVTVDNGVLNVPTIISDNYQGTRMVLNYLRLKGAKKIAHIAGPLRSFAAQERIEAYKDVLRKADVEIDEKLIIEANNYDFNSGKNALYQLISQYGGIPDAIYAASDDIALGAIRALKELGYKIPEDVSVVGFDNIELTKYTSPSLTTIAQDKIRIGREAAKHLIALINHETESVPGIVKRVPVELVIRESTK</sequence>
<keyword evidence="1" id="KW-0805">Transcription regulation</keyword>
<organism evidence="5 6">
    <name type="scientific">Proteiniclasticum ruminis</name>
    <dbReference type="NCBI Taxonomy" id="398199"/>
    <lineage>
        <taxon>Bacteria</taxon>
        <taxon>Bacillati</taxon>
        <taxon>Bacillota</taxon>
        <taxon>Clostridia</taxon>
        <taxon>Eubacteriales</taxon>
        <taxon>Clostridiaceae</taxon>
        <taxon>Proteiniclasticum</taxon>
    </lineage>
</organism>
<proteinExistence type="predicted"/>
<dbReference type="RefSeq" id="WP_074912608.1">
    <property type="nucleotide sequence ID" value="NZ_FOVK01000010.1"/>
</dbReference>
<dbReference type="PANTHER" id="PTHR30146">
    <property type="entry name" value="LACI-RELATED TRANSCRIPTIONAL REPRESSOR"/>
    <property type="match status" value="1"/>
</dbReference>
<dbReference type="AlphaFoldDB" id="A0A1I5DQI5"/>
<dbReference type="CDD" id="cd06267">
    <property type="entry name" value="PBP1_LacI_sugar_binding-like"/>
    <property type="match status" value="1"/>
</dbReference>
<dbReference type="EMBL" id="FOVK01000010">
    <property type="protein sequence ID" value="SFO01051.1"/>
    <property type="molecule type" value="Genomic_DNA"/>
</dbReference>
<name>A0A1I5DQI5_9CLOT</name>
<evidence type="ECO:0000313" key="5">
    <source>
        <dbReference type="EMBL" id="SFO01051.1"/>
    </source>
</evidence>
<evidence type="ECO:0000313" key="6">
    <source>
        <dbReference type="Proteomes" id="UP000181899"/>
    </source>
</evidence>
<dbReference type="InterPro" id="IPR028082">
    <property type="entry name" value="Peripla_BP_I"/>
</dbReference>
<dbReference type="Proteomes" id="UP000181899">
    <property type="component" value="Unassembled WGS sequence"/>
</dbReference>
<dbReference type="PANTHER" id="PTHR30146:SF109">
    <property type="entry name" value="HTH-TYPE TRANSCRIPTIONAL REGULATOR GALS"/>
    <property type="match status" value="1"/>
</dbReference>
<dbReference type="Pfam" id="PF13377">
    <property type="entry name" value="Peripla_BP_3"/>
    <property type="match status" value="1"/>
</dbReference>
<dbReference type="Pfam" id="PF00356">
    <property type="entry name" value="LacI"/>
    <property type="match status" value="1"/>
</dbReference>
<dbReference type="GO" id="GO:0003700">
    <property type="term" value="F:DNA-binding transcription factor activity"/>
    <property type="evidence" value="ECO:0007669"/>
    <property type="project" value="TreeGrafter"/>
</dbReference>
<evidence type="ECO:0000256" key="2">
    <source>
        <dbReference type="ARBA" id="ARBA00023125"/>
    </source>
</evidence>
<protein>
    <submittedName>
        <fullName evidence="5">Transcriptional regulator, LacI family</fullName>
    </submittedName>
</protein>
<dbReference type="GO" id="GO:0000976">
    <property type="term" value="F:transcription cis-regulatory region binding"/>
    <property type="evidence" value="ECO:0007669"/>
    <property type="project" value="TreeGrafter"/>
</dbReference>
<dbReference type="CDD" id="cd01392">
    <property type="entry name" value="HTH_LacI"/>
    <property type="match status" value="1"/>
</dbReference>
<evidence type="ECO:0000256" key="1">
    <source>
        <dbReference type="ARBA" id="ARBA00023015"/>
    </source>
</evidence>
<gene>
    <name evidence="5" type="ORF">SAMN04488695_11040</name>
</gene>
<dbReference type="Gene3D" id="3.40.50.2300">
    <property type="match status" value="2"/>
</dbReference>
<keyword evidence="2" id="KW-0238">DNA-binding</keyword>
<evidence type="ECO:0000259" key="4">
    <source>
        <dbReference type="PROSITE" id="PS50932"/>
    </source>
</evidence>
<dbReference type="Gene3D" id="1.10.260.40">
    <property type="entry name" value="lambda repressor-like DNA-binding domains"/>
    <property type="match status" value="1"/>
</dbReference>
<reference evidence="5 6" key="1">
    <citation type="submission" date="2016-10" db="EMBL/GenBank/DDBJ databases">
        <authorList>
            <person name="de Groot N.N."/>
        </authorList>
    </citation>
    <scope>NUCLEOTIDE SEQUENCE [LARGE SCALE GENOMIC DNA]</scope>
    <source>
        <strain evidence="5 6">ML2</strain>
    </source>
</reference>
<dbReference type="OrthoDB" id="9789891at2"/>
<evidence type="ECO:0000256" key="3">
    <source>
        <dbReference type="ARBA" id="ARBA00023163"/>
    </source>
</evidence>
<dbReference type="SUPFAM" id="SSF47413">
    <property type="entry name" value="lambda repressor-like DNA-binding domains"/>
    <property type="match status" value="1"/>
</dbReference>
<dbReference type="SMART" id="SM00354">
    <property type="entry name" value="HTH_LACI"/>
    <property type="match status" value="1"/>
</dbReference>
<dbReference type="SUPFAM" id="SSF53822">
    <property type="entry name" value="Periplasmic binding protein-like I"/>
    <property type="match status" value="1"/>
</dbReference>